<dbReference type="AlphaFoldDB" id="A0A414B8U2"/>
<reference evidence="5 6" key="1">
    <citation type="submission" date="2018-08" db="EMBL/GenBank/DDBJ databases">
        <title>A genome reference for cultivated species of the human gut microbiota.</title>
        <authorList>
            <person name="Zou Y."/>
            <person name="Xue W."/>
            <person name="Luo G."/>
        </authorList>
    </citation>
    <scope>NUCLEOTIDE SEQUENCE [LARGE SCALE GENOMIC DNA]</scope>
    <source>
        <strain evidence="5 6">AM34-3LB</strain>
    </source>
</reference>
<organism evidence="5 6">
    <name type="scientific">Anaerobutyricum hallii</name>
    <dbReference type="NCBI Taxonomy" id="39488"/>
    <lineage>
        <taxon>Bacteria</taxon>
        <taxon>Bacillati</taxon>
        <taxon>Bacillota</taxon>
        <taxon>Clostridia</taxon>
        <taxon>Lachnospirales</taxon>
        <taxon>Lachnospiraceae</taxon>
        <taxon>Anaerobutyricum</taxon>
    </lineage>
</organism>
<gene>
    <name evidence="5" type="ORF">DW833_02255</name>
</gene>
<protein>
    <submittedName>
        <fullName evidence="5">4Fe-4S dicluster domain-containing protein</fullName>
    </submittedName>
</protein>
<comment type="caution">
    <text evidence="5">The sequence shown here is derived from an EMBL/GenBank/DDBJ whole genome shotgun (WGS) entry which is preliminary data.</text>
</comment>
<evidence type="ECO:0000256" key="1">
    <source>
        <dbReference type="ARBA" id="ARBA00022723"/>
    </source>
</evidence>
<feature type="domain" description="4Fe-4S ferredoxin-type" evidence="4">
    <location>
        <begin position="6"/>
        <end position="35"/>
    </location>
</feature>
<accession>A0A414B8U2</accession>
<keyword evidence="2" id="KW-0408">Iron</keyword>
<dbReference type="GO" id="GO:0046872">
    <property type="term" value="F:metal ion binding"/>
    <property type="evidence" value="ECO:0007669"/>
    <property type="project" value="UniProtKB-KW"/>
</dbReference>
<sequence>MEREIPVLYKRKEECCGCTACYAICPKEAISMVEDEEGFEYPQINENKCVCCYQCIKVCPIKAAREQ</sequence>
<dbReference type="PANTHER" id="PTHR43193">
    <property type="match status" value="1"/>
</dbReference>
<dbReference type="PROSITE" id="PS00198">
    <property type="entry name" value="4FE4S_FER_1"/>
    <property type="match status" value="2"/>
</dbReference>
<dbReference type="PROSITE" id="PS51379">
    <property type="entry name" value="4FE4S_FER_2"/>
    <property type="match status" value="2"/>
</dbReference>
<dbReference type="GO" id="GO:0051536">
    <property type="term" value="F:iron-sulfur cluster binding"/>
    <property type="evidence" value="ECO:0007669"/>
    <property type="project" value="UniProtKB-KW"/>
</dbReference>
<evidence type="ECO:0000313" key="6">
    <source>
        <dbReference type="Proteomes" id="UP000284621"/>
    </source>
</evidence>
<dbReference type="InterPro" id="IPR052977">
    <property type="entry name" value="Polyferredoxin-like_ET"/>
</dbReference>
<dbReference type="RefSeq" id="WP_118380443.1">
    <property type="nucleotide sequence ID" value="NZ_CABJFJ010000002.1"/>
</dbReference>
<feature type="domain" description="4Fe-4S ferredoxin-type" evidence="4">
    <location>
        <begin position="40"/>
        <end position="67"/>
    </location>
</feature>
<dbReference type="SUPFAM" id="SSF54862">
    <property type="entry name" value="4Fe-4S ferredoxins"/>
    <property type="match status" value="1"/>
</dbReference>
<dbReference type="EMBL" id="QSID01000002">
    <property type="protein sequence ID" value="RHC67490.1"/>
    <property type="molecule type" value="Genomic_DNA"/>
</dbReference>
<dbReference type="Pfam" id="PF12838">
    <property type="entry name" value="Fer4_7"/>
    <property type="match status" value="1"/>
</dbReference>
<dbReference type="Proteomes" id="UP000284621">
    <property type="component" value="Unassembled WGS sequence"/>
</dbReference>
<dbReference type="Gene3D" id="3.30.70.20">
    <property type="match status" value="1"/>
</dbReference>
<evidence type="ECO:0000313" key="5">
    <source>
        <dbReference type="EMBL" id="RHC67490.1"/>
    </source>
</evidence>
<dbReference type="InterPro" id="IPR017896">
    <property type="entry name" value="4Fe4S_Fe-S-bd"/>
</dbReference>
<dbReference type="InterPro" id="IPR017900">
    <property type="entry name" value="4Fe4S_Fe_S_CS"/>
</dbReference>
<evidence type="ECO:0000256" key="3">
    <source>
        <dbReference type="ARBA" id="ARBA00023014"/>
    </source>
</evidence>
<keyword evidence="6" id="KW-1185">Reference proteome</keyword>
<evidence type="ECO:0000259" key="4">
    <source>
        <dbReference type="PROSITE" id="PS51379"/>
    </source>
</evidence>
<name>A0A414B8U2_9FIRM</name>
<evidence type="ECO:0000256" key="2">
    <source>
        <dbReference type="ARBA" id="ARBA00023004"/>
    </source>
</evidence>
<dbReference type="PANTHER" id="PTHR43193:SF2">
    <property type="entry name" value="POLYFERREDOXIN PROTEIN FWDF"/>
    <property type="match status" value="1"/>
</dbReference>
<proteinExistence type="predicted"/>
<keyword evidence="3" id="KW-0411">Iron-sulfur</keyword>
<keyword evidence="1" id="KW-0479">Metal-binding</keyword>